<accession>A0A2S5TKY4</accession>
<organism evidence="7 8">
    <name type="scientific">Solimonas fluminis</name>
    <dbReference type="NCBI Taxonomy" id="2086571"/>
    <lineage>
        <taxon>Bacteria</taxon>
        <taxon>Pseudomonadati</taxon>
        <taxon>Pseudomonadota</taxon>
        <taxon>Gammaproteobacteria</taxon>
        <taxon>Nevskiales</taxon>
        <taxon>Nevskiaceae</taxon>
        <taxon>Solimonas</taxon>
    </lineage>
</organism>
<dbReference type="Pfam" id="PF00535">
    <property type="entry name" value="Glycos_transf_2"/>
    <property type="match status" value="1"/>
</dbReference>
<dbReference type="Proteomes" id="UP000238220">
    <property type="component" value="Unassembled WGS sequence"/>
</dbReference>
<evidence type="ECO:0000256" key="5">
    <source>
        <dbReference type="ARBA" id="ARBA00022842"/>
    </source>
</evidence>
<reference evidence="7 8" key="1">
    <citation type="submission" date="2018-02" db="EMBL/GenBank/DDBJ databases">
        <title>Genome sequencing of Solimonas sp. HR-BB.</title>
        <authorList>
            <person name="Lee Y."/>
            <person name="Jeon C.O."/>
        </authorList>
    </citation>
    <scope>NUCLEOTIDE SEQUENCE [LARGE SCALE GENOMIC DNA]</scope>
    <source>
        <strain evidence="7 8">HR-BB</strain>
    </source>
</reference>
<evidence type="ECO:0000256" key="4">
    <source>
        <dbReference type="ARBA" id="ARBA00022679"/>
    </source>
</evidence>
<dbReference type="InterPro" id="IPR029044">
    <property type="entry name" value="Nucleotide-diphossugar_trans"/>
</dbReference>
<evidence type="ECO:0000256" key="2">
    <source>
        <dbReference type="ARBA" id="ARBA00006739"/>
    </source>
</evidence>
<evidence type="ECO:0000256" key="1">
    <source>
        <dbReference type="ARBA" id="ARBA00001946"/>
    </source>
</evidence>
<evidence type="ECO:0000313" key="7">
    <source>
        <dbReference type="EMBL" id="PPE75643.1"/>
    </source>
</evidence>
<proteinExistence type="inferred from homology"/>
<evidence type="ECO:0000256" key="3">
    <source>
        <dbReference type="ARBA" id="ARBA00022676"/>
    </source>
</evidence>
<dbReference type="RefSeq" id="WP_104228609.1">
    <property type="nucleotide sequence ID" value="NZ_PSNW01000001.1"/>
</dbReference>
<comment type="caution">
    <text evidence="7">The sequence shown here is derived from an EMBL/GenBank/DDBJ whole genome shotgun (WGS) entry which is preliminary data.</text>
</comment>
<dbReference type="AlphaFoldDB" id="A0A2S5TKY4"/>
<comment type="similarity">
    <text evidence="2">Belongs to the glycosyltransferase 2 family.</text>
</comment>
<name>A0A2S5TKY4_9GAMM</name>
<feature type="domain" description="Glycosyltransferase 2-like" evidence="6">
    <location>
        <begin position="4"/>
        <end position="127"/>
    </location>
</feature>
<dbReference type="InterPro" id="IPR001173">
    <property type="entry name" value="Glyco_trans_2-like"/>
</dbReference>
<comment type="cofactor">
    <cofactor evidence="1">
        <name>Mg(2+)</name>
        <dbReference type="ChEBI" id="CHEBI:18420"/>
    </cofactor>
</comment>
<dbReference type="InterPro" id="IPR050256">
    <property type="entry name" value="Glycosyltransferase_2"/>
</dbReference>
<dbReference type="PANTHER" id="PTHR48090:SF10">
    <property type="entry name" value="GLUCOSYL-3-PHOSPHOGLYCERATE SYNTHASE"/>
    <property type="match status" value="1"/>
</dbReference>
<keyword evidence="4 7" id="KW-0808">Transferase</keyword>
<keyword evidence="5" id="KW-0460">Magnesium</keyword>
<dbReference type="GO" id="GO:0016757">
    <property type="term" value="F:glycosyltransferase activity"/>
    <property type="evidence" value="ECO:0007669"/>
    <property type="project" value="UniProtKB-KW"/>
</dbReference>
<keyword evidence="8" id="KW-1185">Reference proteome</keyword>
<evidence type="ECO:0000259" key="6">
    <source>
        <dbReference type="Pfam" id="PF00535"/>
    </source>
</evidence>
<sequence>MLISIVIRTLNEARHLPALFAGIARQKAPDLEVEVVVVDSGSTDGTKEIAAANNARIVTIQKSEFTFGRSLNMGCEAARGDVLVFVSGHCIPCGENWLAELVAPIRDGVATYTYGRQVGNGDSKFSECQLFKKYFPESSRIPQEDFFVNNANSAIAKAAWERFRFDEALTGLEDMELGKRIMLHGHKLAYCADAAVYHLHEEGWRQVKRRYEREAIALQKILPEVHLSFGDFIRFFLSSVLLDMGVAMQERRMRKVILEVVLFRFMQFWGAYRGNHVHRVLSREAKYRYFYPK</sequence>
<dbReference type="PANTHER" id="PTHR48090">
    <property type="entry name" value="UNDECAPRENYL-PHOSPHATE 4-DEOXY-4-FORMAMIDO-L-ARABINOSE TRANSFERASE-RELATED"/>
    <property type="match status" value="1"/>
</dbReference>
<gene>
    <name evidence="7" type="ORF">C3942_01750</name>
</gene>
<dbReference type="OrthoDB" id="9069044at2"/>
<dbReference type="SUPFAM" id="SSF53448">
    <property type="entry name" value="Nucleotide-diphospho-sugar transferases"/>
    <property type="match status" value="1"/>
</dbReference>
<evidence type="ECO:0000313" key="8">
    <source>
        <dbReference type="Proteomes" id="UP000238220"/>
    </source>
</evidence>
<dbReference type="Gene3D" id="3.90.550.10">
    <property type="entry name" value="Spore Coat Polysaccharide Biosynthesis Protein SpsA, Chain A"/>
    <property type="match status" value="1"/>
</dbReference>
<keyword evidence="3" id="KW-0328">Glycosyltransferase</keyword>
<dbReference type="EMBL" id="PSNW01000001">
    <property type="protein sequence ID" value="PPE75643.1"/>
    <property type="molecule type" value="Genomic_DNA"/>
</dbReference>
<protein>
    <submittedName>
        <fullName evidence="7">Glycosyl transferase family 2</fullName>
    </submittedName>
</protein>